<proteinExistence type="predicted"/>
<dbReference type="GO" id="GO:0005737">
    <property type="term" value="C:cytoplasm"/>
    <property type="evidence" value="ECO:0007669"/>
    <property type="project" value="UniProtKB-SubCell"/>
</dbReference>
<gene>
    <name evidence="5" type="ORF">METZ01_LOCUS464104</name>
</gene>
<dbReference type="Gene3D" id="3.30.1340.10">
    <property type="entry name" value="HPr-like"/>
    <property type="match status" value="1"/>
</dbReference>
<dbReference type="GO" id="GO:0009401">
    <property type="term" value="P:phosphoenolpyruvate-dependent sugar phosphotransferase system"/>
    <property type="evidence" value="ECO:0007669"/>
    <property type="project" value="UniProtKB-KW"/>
</dbReference>
<feature type="domain" description="HPr" evidence="4">
    <location>
        <begin position="8"/>
        <end position="98"/>
    </location>
</feature>
<dbReference type="InterPro" id="IPR000032">
    <property type="entry name" value="HPr-like"/>
</dbReference>
<dbReference type="PRINTS" id="PR00107">
    <property type="entry name" value="PHOSPHOCPHPR"/>
</dbReference>
<evidence type="ECO:0000256" key="1">
    <source>
        <dbReference type="ARBA" id="ARBA00004496"/>
    </source>
</evidence>
<keyword evidence="3" id="KW-0598">Phosphotransferase system</keyword>
<dbReference type="InterPro" id="IPR035895">
    <property type="entry name" value="HPr-like_sf"/>
</dbReference>
<evidence type="ECO:0000313" key="5">
    <source>
        <dbReference type="EMBL" id="SVE11250.1"/>
    </source>
</evidence>
<dbReference type="InterPro" id="IPR001020">
    <property type="entry name" value="PTS_HPr_His_P_site"/>
</dbReference>
<dbReference type="PROSITE" id="PS51350">
    <property type="entry name" value="PTS_HPR_DOM"/>
    <property type="match status" value="1"/>
</dbReference>
<accession>A0A383AUQ0</accession>
<dbReference type="AlphaFoldDB" id="A0A383AUQ0"/>
<dbReference type="PANTHER" id="PTHR33705">
    <property type="entry name" value="PHOSPHOCARRIER PROTEIN HPR"/>
    <property type="match status" value="1"/>
</dbReference>
<dbReference type="InterPro" id="IPR002114">
    <property type="entry name" value="PTS_HPr_Ser_P_site"/>
</dbReference>
<dbReference type="SUPFAM" id="SSF55594">
    <property type="entry name" value="HPr-like"/>
    <property type="match status" value="1"/>
</dbReference>
<reference evidence="5" key="1">
    <citation type="submission" date="2018-05" db="EMBL/GenBank/DDBJ databases">
        <authorList>
            <person name="Lanie J.A."/>
            <person name="Ng W.-L."/>
            <person name="Kazmierczak K.M."/>
            <person name="Andrzejewski T.M."/>
            <person name="Davidsen T.M."/>
            <person name="Wayne K.J."/>
            <person name="Tettelin H."/>
            <person name="Glass J.I."/>
            <person name="Rusch D."/>
            <person name="Podicherti R."/>
            <person name="Tsui H.-C.T."/>
            <person name="Winkler M.E."/>
        </authorList>
    </citation>
    <scope>NUCLEOTIDE SEQUENCE</scope>
</reference>
<name>A0A383AUQ0_9ZZZZ</name>
<dbReference type="PROSITE" id="PS00369">
    <property type="entry name" value="PTS_HPR_HIS"/>
    <property type="match status" value="1"/>
</dbReference>
<protein>
    <recommendedName>
        <fullName evidence="4">HPr domain-containing protein</fullName>
    </recommendedName>
</protein>
<organism evidence="5">
    <name type="scientific">marine metagenome</name>
    <dbReference type="NCBI Taxonomy" id="408172"/>
    <lineage>
        <taxon>unclassified sequences</taxon>
        <taxon>metagenomes</taxon>
        <taxon>ecological metagenomes</taxon>
    </lineage>
</organism>
<sequence length="102" mass="10893">MPNSNVNTVVREYLIQNDIGIHSRPAAAFVKTANKYKSDVSVTYGDKWADGKSILGLLVLEVLTGTSIVVEIVGEDAEAAANAIQELIEDGDGMFNTPLKNG</sequence>
<dbReference type="CDD" id="cd00367">
    <property type="entry name" value="PTS-HPr_like"/>
    <property type="match status" value="1"/>
</dbReference>
<dbReference type="InterPro" id="IPR050399">
    <property type="entry name" value="HPr"/>
</dbReference>
<evidence type="ECO:0000256" key="2">
    <source>
        <dbReference type="ARBA" id="ARBA00022490"/>
    </source>
</evidence>
<dbReference type="PANTHER" id="PTHR33705:SF2">
    <property type="entry name" value="PHOSPHOCARRIER PROTEIN NPR"/>
    <property type="match status" value="1"/>
</dbReference>
<evidence type="ECO:0000259" key="4">
    <source>
        <dbReference type="PROSITE" id="PS51350"/>
    </source>
</evidence>
<evidence type="ECO:0000256" key="3">
    <source>
        <dbReference type="ARBA" id="ARBA00022683"/>
    </source>
</evidence>
<dbReference type="NCBIfam" id="TIGR01003">
    <property type="entry name" value="PTS_HPr_family"/>
    <property type="match status" value="1"/>
</dbReference>
<dbReference type="EMBL" id="UINC01194922">
    <property type="protein sequence ID" value="SVE11250.1"/>
    <property type="molecule type" value="Genomic_DNA"/>
</dbReference>
<dbReference type="Pfam" id="PF00381">
    <property type="entry name" value="PTS-HPr"/>
    <property type="match status" value="1"/>
</dbReference>
<keyword evidence="2" id="KW-0963">Cytoplasm</keyword>
<comment type="subcellular location">
    <subcellularLocation>
        <location evidence="1">Cytoplasm</location>
    </subcellularLocation>
</comment>
<dbReference type="PROSITE" id="PS00589">
    <property type="entry name" value="PTS_HPR_SER"/>
    <property type="match status" value="1"/>
</dbReference>